<dbReference type="Gene3D" id="3.40.720.10">
    <property type="entry name" value="Alkaline Phosphatase, subunit A"/>
    <property type="match status" value="1"/>
</dbReference>
<feature type="transmembrane region" description="Helical" evidence="7">
    <location>
        <begin position="70"/>
        <end position="87"/>
    </location>
</feature>
<feature type="domain" description="Sulfatase N-terminal" evidence="8">
    <location>
        <begin position="258"/>
        <end position="522"/>
    </location>
</feature>
<evidence type="ECO:0000313" key="10">
    <source>
        <dbReference type="Proteomes" id="UP000279029"/>
    </source>
</evidence>
<dbReference type="PANTHER" id="PTHR47371">
    <property type="entry name" value="LIPOTEICHOIC ACID SYNTHASE"/>
    <property type="match status" value="1"/>
</dbReference>
<proteinExistence type="predicted"/>
<keyword evidence="3" id="KW-1003">Cell membrane</keyword>
<dbReference type="RefSeq" id="WP_172596229.1">
    <property type="nucleotide sequence ID" value="NZ_LR130778.1"/>
</dbReference>
<protein>
    <submittedName>
        <fullName evidence="9">Arylsulfatase</fullName>
    </submittedName>
</protein>
<keyword evidence="10" id="KW-1185">Reference proteome</keyword>
<dbReference type="KEGG" id="cbar:PATL70BA_2549"/>
<evidence type="ECO:0000256" key="2">
    <source>
        <dbReference type="ARBA" id="ARBA00004936"/>
    </source>
</evidence>
<accession>A0A3P7PXS2</accession>
<sequence length="679" mass="77449">MSMFIKVKSYIKSVIDRSNTPTKAKINDVKGWPIAYVAGSAIGITLLLEILSRRSFMDGLGYAFRNPGMFFYNALIVLFTLSLAELLRKKDFFLVLISVLWISLGVGNYVVLGFRTTPLAAIDFHILKSVASIVHIYLSNFQIVIIGIALVSALLAIGMAWKKLPKKQVYYRKAIITAGVLMGLMFTMPNFASEKVAFSGDFGNLADAYEDYGFAYCFSTSVVDRGIKKPAGYDETSMDEILGRLNETQNLNTDQVKPNIIMVQLESFFDVNHLNTMRFSANPVPNFTKLKKEFASGFLTVPSIGAGTANTEFEVLTGMSLDYFGAGEYPYKTILQESQSESIPYNLAELDYKSHAIHNNTATFYDRDKVFSNLGFDGFSSIEYMDEMTYSPIGWAKDKHLTTEILKAMTSTSQRDFVFAISVQAHGKYPETPVDDNQNIYIQSYMEEEKKVAYEYYINQLYEVDQFVGALVDTLSTFEEPVMLVLYGDHLPSFDIKNEDLDHHNRYQTEYVIWRNDRSTEGKKDLVTYQLGSYVLEQSDIDQGLLTKLHQNYSNSPSYQEALVKLQYDMLYGEKFVYNNKEPYVPKTLKMGFSSIGISKVKEFGDQIHVEGYGFTPWSKVYINEKEIDTTYIDAHTLIIEKREHIEEDELCVVQQSDNKQVLSQTKAWRFNRQIRRTK</sequence>
<keyword evidence="5 7" id="KW-1133">Transmembrane helix</keyword>
<dbReference type="Pfam" id="PF00884">
    <property type="entry name" value="Sulfatase"/>
    <property type="match status" value="1"/>
</dbReference>
<comment type="subcellular location">
    <subcellularLocation>
        <location evidence="1">Cell membrane</location>
        <topology evidence="1">Multi-pass membrane protein</topology>
    </subcellularLocation>
</comment>
<dbReference type="EMBL" id="LR130778">
    <property type="protein sequence ID" value="VDN48447.1"/>
    <property type="molecule type" value="Genomic_DNA"/>
</dbReference>
<dbReference type="PANTHER" id="PTHR47371:SF3">
    <property type="entry name" value="PHOSPHOGLYCEROL TRANSFERASE I"/>
    <property type="match status" value="1"/>
</dbReference>
<dbReference type="AlphaFoldDB" id="A0A3P7PXS2"/>
<dbReference type="SUPFAM" id="SSF53649">
    <property type="entry name" value="Alkaline phosphatase-like"/>
    <property type="match status" value="1"/>
</dbReference>
<evidence type="ECO:0000256" key="4">
    <source>
        <dbReference type="ARBA" id="ARBA00022692"/>
    </source>
</evidence>
<feature type="transmembrane region" description="Helical" evidence="7">
    <location>
        <begin position="92"/>
        <end position="114"/>
    </location>
</feature>
<name>A0A3P7PXS2_9FIRM</name>
<dbReference type="InterPro" id="IPR050448">
    <property type="entry name" value="OpgB/LTA_synthase_biosynth"/>
</dbReference>
<evidence type="ECO:0000313" key="9">
    <source>
        <dbReference type="EMBL" id="VDN48447.1"/>
    </source>
</evidence>
<dbReference type="GO" id="GO:0005886">
    <property type="term" value="C:plasma membrane"/>
    <property type="evidence" value="ECO:0007669"/>
    <property type="project" value="UniProtKB-SubCell"/>
</dbReference>
<feature type="transmembrane region" description="Helical" evidence="7">
    <location>
        <begin position="31"/>
        <end position="50"/>
    </location>
</feature>
<dbReference type="Proteomes" id="UP000279029">
    <property type="component" value="Chromosome"/>
</dbReference>
<evidence type="ECO:0000259" key="8">
    <source>
        <dbReference type="Pfam" id="PF00884"/>
    </source>
</evidence>
<feature type="transmembrane region" description="Helical" evidence="7">
    <location>
        <begin position="169"/>
        <end position="188"/>
    </location>
</feature>
<feature type="transmembrane region" description="Helical" evidence="7">
    <location>
        <begin position="134"/>
        <end position="157"/>
    </location>
</feature>
<dbReference type="CDD" id="cd16015">
    <property type="entry name" value="LTA_synthase"/>
    <property type="match status" value="1"/>
</dbReference>
<keyword evidence="4 7" id="KW-0812">Transmembrane</keyword>
<evidence type="ECO:0000256" key="7">
    <source>
        <dbReference type="SAM" id="Phobius"/>
    </source>
</evidence>
<reference evidence="9 10" key="1">
    <citation type="submission" date="2018-09" db="EMBL/GenBank/DDBJ databases">
        <authorList>
            <person name="Postec A."/>
        </authorList>
    </citation>
    <scope>NUCLEOTIDE SEQUENCE [LARGE SCALE GENOMIC DNA]</scope>
    <source>
        <strain evidence="9">70B-A</strain>
    </source>
</reference>
<evidence type="ECO:0000256" key="6">
    <source>
        <dbReference type="ARBA" id="ARBA00023136"/>
    </source>
</evidence>
<evidence type="ECO:0000256" key="1">
    <source>
        <dbReference type="ARBA" id="ARBA00004651"/>
    </source>
</evidence>
<keyword evidence="6 7" id="KW-0472">Membrane</keyword>
<dbReference type="InterPro" id="IPR000917">
    <property type="entry name" value="Sulfatase_N"/>
</dbReference>
<dbReference type="InterPro" id="IPR017850">
    <property type="entry name" value="Alkaline_phosphatase_core_sf"/>
</dbReference>
<evidence type="ECO:0000256" key="5">
    <source>
        <dbReference type="ARBA" id="ARBA00022989"/>
    </source>
</evidence>
<gene>
    <name evidence="9" type="ORF">PATL70BA_2549</name>
</gene>
<comment type="pathway">
    <text evidence="2">Cell wall biogenesis; lipoteichoic acid biosynthesis.</text>
</comment>
<organism evidence="9 10">
    <name type="scientific">Petrocella atlantisensis</name>
    <dbReference type="NCBI Taxonomy" id="2173034"/>
    <lineage>
        <taxon>Bacteria</taxon>
        <taxon>Bacillati</taxon>
        <taxon>Bacillota</taxon>
        <taxon>Clostridia</taxon>
        <taxon>Lachnospirales</taxon>
        <taxon>Vallitaleaceae</taxon>
        <taxon>Petrocella</taxon>
    </lineage>
</organism>
<evidence type="ECO:0000256" key="3">
    <source>
        <dbReference type="ARBA" id="ARBA00022475"/>
    </source>
</evidence>